<comment type="caution">
    <text evidence="4">The sequence shown here is derived from an EMBL/GenBank/DDBJ whole genome shotgun (WGS) entry which is preliminary data.</text>
</comment>
<organism evidence="4 5">
    <name type="scientific">Actinomadura yumaensis</name>
    <dbReference type="NCBI Taxonomy" id="111807"/>
    <lineage>
        <taxon>Bacteria</taxon>
        <taxon>Bacillati</taxon>
        <taxon>Actinomycetota</taxon>
        <taxon>Actinomycetes</taxon>
        <taxon>Streptosporangiales</taxon>
        <taxon>Thermomonosporaceae</taxon>
        <taxon>Actinomadura</taxon>
    </lineage>
</organism>
<feature type="region of interest" description="Disordered" evidence="1">
    <location>
        <begin position="674"/>
        <end position="702"/>
    </location>
</feature>
<protein>
    <submittedName>
        <fullName evidence="4">Alpha-(1-&gt;3)-arabinofuranosyltransferase family protein</fullName>
    </submittedName>
</protein>
<name>A0ABW2CR56_9ACTN</name>
<dbReference type="EMBL" id="JBHSXS010000024">
    <property type="protein sequence ID" value="MFC6884114.1"/>
    <property type="molecule type" value="Genomic_DNA"/>
</dbReference>
<evidence type="ECO:0000313" key="5">
    <source>
        <dbReference type="Proteomes" id="UP001596380"/>
    </source>
</evidence>
<dbReference type="Proteomes" id="UP001596380">
    <property type="component" value="Unassembled WGS sequence"/>
</dbReference>
<feature type="region of interest" description="Disordered" evidence="1">
    <location>
        <begin position="864"/>
        <end position="905"/>
    </location>
</feature>
<keyword evidence="2" id="KW-0812">Transmembrane</keyword>
<feature type="transmembrane region" description="Helical" evidence="2">
    <location>
        <begin position="1287"/>
        <end position="1314"/>
    </location>
</feature>
<keyword evidence="2" id="KW-0472">Membrane</keyword>
<feature type="transmembrane region" description="Helical" evidence="2">
    <location>
        <begin position="120"/>
        <end position="137"/>
    </location>
</feature>
<evidence type="ECO:0000256" key="2">
    <source>
        <dbReference type="SAM" id="Phobius"/>
    </source>
</evidence>
<sequence length="1458" mass="152441">MATTTAWADRLARRVDDADRDDRPPRPEVDDRLRERFRVLVCCLLLTVLATSTRPGRILADTKIDMAVNPVGFLGRALHLWDPEQFGQLQNQASGYFFPMGPFYAAGHLAGVPAWMTQRLWLALLMIAAFLGARRLAARLGAGGPVTRLLAGMAYALGPHGLSALGQNSWEYLPLAMLPWIVLPLVTAVQTDGGRLRAAARSGLAVALCGGINGAATVAVLAVPALYLLTRPRGTARLRLAAWWAAAVGCAVAWWLVPLLLTGKYGFSWLGYTEKADTTTSQASLVNVLRGAERWINYLDASSLPVGHTLSVQTVMIVVTALLAALGLAGLARRDLPERTFLLLVLLAGVAVVAAGHAGDLAGPAAGPVRDLLDGPLAPIRNLYKFDGLLRLPLAIGLAHLPGTLRRPRARLALLAVAAATLAAVGAPALSNGLAGTGDFTAVPKYWKDAAAWLNGRAGEQAVVALPGARFGDYTWGRPMDDIMQPLLNARWGARQLVPQGSPGYARVMDAIDQRVSAGQGSPGLTETLARMGVRYLLVRNDLTRADLRGAWPARVHEALETSPGIKRVAAFGDQAAGGWAGDAVGSYDQPYAPVEVYEVADADDVVGLLDADRAIRLYGAPEGMLSLADNGVLNGRPVLLDGDDPDAPAETVVSDALRWRERALGEIRSQIGPTMAGDRARSDTRGRGADPEEPGWDRYRTTAGYTGVANVTASSSASDAEAIPGLDDPGAVPYAALDRDPKSEWITGGFDGPVGQWLRVDLSAPREFAGTDGVEVAFPQNDFLGPPPSRVAVDTAAGTVEQEVQPVSGPQRLKVPAGTTGWLRVRVLALARQPAALAGARVAISDLRIDGVNAVRYLDLPAAPAPAPATGKDGKDGKAGAGAGEAPAAVMARSVPPRPECMKGSARWVCSPELGRGDEEGGTFRRRFPSPVKEAARITGTAVLTDPAAIDRLTRHGSEVTVSASSSWTRHPAGLPRSAFDGNPATTWAAAGDDRDPTLTVGWRGARRLSELTVRRPPGVTGALRLTLTGAHGEVREGLADRSGRFAFQPMTTDRLTLRLGSSQKPVQVTDLVVPGVRPLTGSGFTPFTTPCGQGPAVQVNGARARTRVTATVDEVLGGRPVRFETCGSAPSVKAGQNVVSAGGPYLVGSMVVDPGSRLGAAKQAATGPVEVRSWGKGEREVGVDAAKASYLVVNENYNRGWHAHVEGGPELRPVRLDGWRQAWAVPAGTKGTVKLSYEPDTVYRASLLVGFNLLIVLLIAAVWARPARGRPEPAPASPAAPGPAARVAALALAAALGFWLAGVPGLAATALVALASDWAQRRPGGTARGLRSVWPVVAAMTAAGALLAAAGRIGASGASADVLGDVAPQLLCLLVIGRLAGTLAAPRDPDSWLSTGVDLQWVTAPQPPRPGPSSEPSPPPAPAHPGASTRADGRFTAGPRPAPGGAPRPDRTQDHR</sequence>
<accession>A0ABW2CR56</accession>
<keyword evidence="2" id="KW-1133">Transmembrane helix</keyword>
<feature type="transmembrane region" description="Helical" evidence="2">
    <location>
        <begin position="172"/>
        <end position="191"/>
    </location>
</feature>
<feature type="region of interest" description="Disordered" evidence="1">
    <location>
        <begin position="1404"/>
        <end position="1458"/>
    </location>
</feature>
<feature type="transmembrane region" description="Helical" evidence="2">
    <location>
        <begin position="203"/>
        <end position="229"/>
    </location>
</feature>
<feature type="compositionally biased region" description="Basic and acidic residues" evidence="1">
    <location>
        <begin position="679"/>
        <end position="701"/>
    </location>
</feature>
<feature type="transmembrane region" description="Helical" evidence="2">
    <location>
        <begin position="1244"/>
        <end position="1266"/>
    </location>
</feature>
<reference evidence="5" key="1">
    <citation type="journal article" date="2019" name="Int. J. Syst. Evol. Microbiol.">
        <title>The Global Catalogue of Microorganisms (GCM) 10K type strain sequencing project: providing services to taxonomists for standard genome sequencing and annotation.</title>
        <authorList>
            <consortium name="The Broad Institute Genomics Platform"/>
            <consortium name="The Broad Institute Genome Sequencing Center for Infectious Disease"/>
            <person name="Wu L."/>
            <person name="Ma J."/>
        </authorList>
    </citation>
    <scope>NUCLEOTIDE SEQUENCE [LARGE SCALE GENOMIC DNA]</scope>
    <source>
        <strain evidence="5">JCM 3369</strain>
    </source>
</reference>
<dbReference type="InterPro" id="IPR021798">
    <property type="entry name" value="AftD_N"/>
</dbReference>
<evidence type="ECO:0000259" key="3">
    <source>
        <dbReference type="Pfam" id="PF11847"/>
    </source>
</evidence>
<keyword evidence="5" id="KW-1185">Reference proteome</keyword>
<feature type="transmembrane region" description="Helical" evidence="2">
    <location>
        <begin position="241"/>
        <end position="261"/>
    </location>
</feature>
<proteinExistence type="predicted"/>
<feature type="transmembrane region" description="Helical" evidence="2">
    <location>
        <begin position="310"/>
        <end position="329"/>
    </location>
</feature>
<evidence type="ECO:0000256" key="1">
    <source>
        <dbReference type="SAM" id="MobiDB-lite"/>
    </source>
</evidence>
<feature type="transmembrane region" description="Helical" evidence="2">
    <location>
        <begin position="341"/>
        <end position="359"/>
    </location>
</feature>
<feature type="compositionally biased region" description="Pro residues" evidence="1">
    <location>
        <begin position="1407"/>
        <end position="1425"/>
    </location>
</feature>
<dbReference type="RefSeq" id="WP_160822066.1">
    <property type="nucleotide sequence ID" value="NZ_JBHSXS010000024.1"/>
</dbReference>
<feature type="transmembrane region" description="Helical" evidence="2">
    <location>
        <begin position="1334"/>
        <end position="1352"/>
    </location>
</feature>
<gene>
    <name evidence="4" type="ORF">ACFQKB_30440</name>
</gene>
<evidence type="ECO:0000313" key="4">
    <source>
        <dbReference type="EMBL" id="MFC6884114.1"/>
    </source>
</evidence>
<dbReference type="Pfam" id="PF11847">
    <property type="entry name" value="GT-C_AftD"/>
    <property type="match status" value="1"/>
</dbReference>
<feature type="domain" description="Alpha-(1-&gt;3)-arabinofuranosyltransferase N-terminal GT-C" evidence="3">
    <location>
        <begin position="46"/>
        <end position="682"/>
    </location>
</feature>